<sequence>MGDSHLECAKDKGRMLTVKQFENLCKDEEESESLCFSATTNYESESSISYFLDSGATEHLVCTKVLLSNVRKLKTPIAKSGTHIEANQVGDIDIVSERDDMPKDMLGKKCGD</sequence>
<dbReference type="EMBL" id="VTPC01004579">
    <property type="protein sequence ID" value="KAF2896981.1"/>
    <property type="molecule type" value="Genomic_DNA"/>
</dbReference>
<evidence type="ECO:0000313" key="1">
    <source>
        <dbReference type="EMBL" id="KAF2896981.1"/>
    </source>
</evidence>
<reference evidence="1" key="1">
    <citation type="submission" date="2019-08" db="EMBL/GenBank/DDBJ databases">
        <title>The genome of the North American firefly Photinus pyralis.</title>
        <authorList>
            <consortium name="Photinus pyralis genome working group"/>
            <person name="Fallon T.R."/>
            <person name="Sander Lower S.E."/>
            <person name="Weng J.-K."/>
        </authorList>
    </citation>
    <scope>NUCLEOTIDE SEQUENCE</scope>
    <source>
        <strain evidence="1">TRF0915ILg1</strain>
        <tissue evidence="1">Whole body</tissue>
    </source>
</reference>
<organism evidence="1 2">
    <name type="scientific">Ignelater luminosus</name>
    <name type="common">Cucubano</name>
    <name type="synonym">Pyrophorus luminosus</name>
    <dbReference type="NCBI Taxonomy" id="2038154"/>
    <lineage>
        <taxon>Eukaryota</taxon>
        <taxon>Metazoa</taxon>
        <taxon>Ecdysozoa</taxon>
        <taxon>Arthropoda</taxon>
        <taxon>Hexapoda</taxon>
        <taxon>Insecta</taxon>
        <taxon>Pterygota</taxon>
        <taxon>Neoptera</taxon>
        <taxon>Endopterygota</taxon>
        <taxon>Coleoptera</taxon>
        <taxon>Polyphaga</taxon>
        <taxon>Elateriformia</taxon>
        <taxon>Elateroidea</taxon>
        <taxon>Elateridae</taxon>
        <taxon>Agrypninae</taxon>
        <taxon>Pyrophorini</taxon>
        <taxon>Ignelater</taxon>
    </lineage>
</organism>
<dbReference type="AlphaFoldDB" id="A0A8K0D4C3"/>
<evidence type="ECO:0000313" key="2">
    <source>
        <dbReference type="Proteomes" id="UP000801492"/>
    </source>
</evidence>
<keyword evidence="2" id="KW-1185">Reference proteome</keyword>
<accession>A0A8K0D4C3</accession>
<name>A0A8K0D4C3_IGNLU</name>
<dbReference type="Proteomes" id="UP000801492">
    <property type="component" value="Unassembled WGS sequence"/>
</dbReference>
<comment type="caution">
    <text evidence="1">The sequence shown here is derived from an EMBL/GenBank/DDBJ whole genome shotgun (WGS) entry which is preliminary data.</text>
</comment>
<gene>
    <name evidence="1" type="ORF">ILUMI_09188</name>
</gene>
<protein>
    <submittedName>
        <fullName evidence="1">Uncharacterized protein</fullName>
    </submittedName>
</protein>
<proteinExistence type="predicted"/>